<reference evidence="3" key="1">
    <citation type="submission" date="2022-11" db="UniProtKB">
        <authorList>
            <consortium name="WormBaseParasite"/>
        </authorList>
    </citation>
    <scope>IDENTIFICATION</scope>
</reference>
<sequence>MPILSNQQRVDRPVPVSVHSRPPSMKQDILLICKALNFVLIKKFTCETLPATQAVMKQATAPDTKDRRIISATTGRFSGHSEPIKPSCIPIEPKLEKPHRALLDIGRHILVSYEFVDHRFRSHQLSHDHCFINPSIPVRSVAGAHNKSQRKEKIAEQLLKNATWING</sequence>
<dbReference type="AlphaFoldDB" id="A0A915L4K7"/>
<organism evidence="2 3">
    <name type="scientific">Romanomermis culicivorax</name>
    <name type="common">Nematode worm</name>
    <dbReference type="NCBI Taxonomy" id="13658"/>
    <lineage>
        <taxon>Eukaryota</taxon>
        <taxon>Metazoa</taxon>
        <taxon>Ecdysozoa</taxon>
        <taxon>Nematoda</taxon>
        <taxon>Enoplea</taxon>
        <taxon>Dorylaimia</taxon>
        <taxon>Mermithida</taxon>
        <taxon>Mermithoidea</taxon>
        <taxon>Mermithidae</taxon>
        <taxon>Romanomermis</taxon>
    </lineage>
</organism>
<keyword evidence="2" id="KW-1185">Reference proteome</keyword>
<protein>
    <submittedName>
        <fullName evidence="3">Uncharacterized protein</fullName>
    </submittedName>
</protein>
<feature type="compositionally biased region" description="Low complexity" evidence="1">
    <location>
        <begin position="13"/>
        <end position="22"/>
    </location>
</feature>
<evidence type="ECO:0000313" key="2">
    <source>
        <dbReference type="Proteomes" id="UP000887565"/>
    </source>
</evidence>
<feature type="region of interest" description="Disordered" evidence="1">
    <location>
        <begin position="1"/>
        <end position="22"/>
    </location>
</feature>
<proteinExistence type="predicted"/>
<dbReference type="Proteomes" id="UP000887565">
    <property type="component" value="Unplaced"/>
</dbReference>
<evidence type="ECO:0000313" key="3">
    <source>
        <dbReference type="WBParaSite" id="nRc.2.0.1.t45687-RA"/>
    </source>
</evidence>
<accession>A0A915L4K7</accession>
<dbReference type="WBParaSite" id="nRc.2.0.1.t45687-RA">
    <property type="protein sequence ID" value="nRc.2.0.1.t45687-RA"/>
    <property type="gene ID" value="nRc.2.0.1.g45687"/>
</dbReference>
<name>A0A915L4K7_ROMCU</name>
<evidence type="ECO:0000256" key="1">
    <source>
        <dbReference type="SAM" id="MobiDB-lite"/>
    </source>
</evidence>